<dbReference type="InterPro" id="IPR019270">
    <property type="entry name" value="DUF2283"/>
</dbReference>
<sequence>MKIEYDPARDLLYIWFGDPGEKAARTEIVVPGVYADFSRDGKLIGIEVLDASEMLGDKVQFEVVLTTPSVEATTEPS</sequence>
<reference evidence="2" key="1">
    <citation type="submission" date="2017-06" db="EMBL/GenBank/DDBJ databases">
        <authorList>
            <person name="Varghese N."/>
            <person name="Submissions S."/>
        </authorList>
    </citation>
    <scope>NUCLEOTIDE SEQUENCE [LARGE SCALE GENOMIC DNA]</scope>
    <source>
        <strain evidence="2">JAD2</strain>
    </source>
</reference>
<dbReference type="OrthoDB" id="9799670at2"/>
<evidence type="ECO:0000313" key="1">
    <source>
        <dbReference type="EMBL" id="SNB68045.1"/>
    </source>
</evidence>
<name>A0A212R7G3_9CHLR</name>
<dbReference type="Proteomes" id="UP000197025">
    <property type="component" value="Unassembled WGS sequence"/>
</dbReference>
<dbReference type="AlphaFoldDB" id="A0A212R7G3"/>
<gene>
    <name evidence="1" type="ORF">SAMN02746019_00002350</name>
</gene>
<dbReference type="RefSeq" id="WP_088571622.1">
    <property type="nucleotide sequence ID" value="NZ_FYEK01000035.1"/>
</dbReference>
<dbReference type="Pfam" id="PF10049">
    <property type="entry name" value="DUF2283"/>
    <property type="match status" value="1"/>
</dbReference>
<protein>
    <submittedName>
        <fullName evidence="1">Uncharacterized protein YuzE</fullName>
    </submittedName>
</protein>
<evidence type="ECO:0000313" key="2">
    <source>
        <dbReference type="Proteomes" id="UP000197025"/>
    </source>
</evidence>
<organism evidence="1 2">
    <name type="scientific">Thermoflexus hugenholtzii JAD2</name>
    <dbReference type="NCBI Taxonomy" id="877466"/>
    <lineage>
        <taxon>Bacteria</taxon>
        <taxon>Bacillati</taxon>
        <taxon>Chloroflexota</taxon>
        <taxon>Thermoflexia</taxon>
        <taxon>Thermoflexales</taxon>
        <taxon>Thermoflexaceae</taxon>
        <taxon>Thermoflexus</taxon>
    </lineage>
</organism>
<dbReference type="InParanoid" id="A0A212R7G3"/>
<accession>A0A212R7G3</accession>
<keyword evidence="2" id="KW-1185">Reference proteome</keyword>
<proteinExistence type="predicted"/>
<dbReference type="EMBL" id="FYEK01000035">
    <property type="protein sequence ID" value="SNB68045.1"/>
    <property type="molecule type" value="Genomic_DNA"/>
</dbReference>